<reference evidence="2 3" key="1">
    <citation type="submission" date="2019-08" db="EMBL/GenBank/DDBJ databases">
        <authorList>
            <person name="Karlyshev A.V."/>
        </authorList>
    </citation>
    <scope>NUCLEOTIDE SEQUENCE [LARGE SCALE GENOMIC DNA]</scope>
    <source>
        <strain evidence="2 3">Alg18-2.2</strain>
    </source>
</reference>
<dbReference type="Gene3D" id="3.20.20.150">
    <property type="entry name" value="Divalent-metal-dependent TIM barrel enzymes"/>
    <property type="match status" value="1"/>
</dbReference>
<evidence type="ECO:0000313" key="2">
    <source>
        <dbReference type="EMBL" id="TXK66019.1"/>
    </source>
</evidence>
<evidence type="ECO:0000313" key="3">
    <source>
        <dbReference type="Proteomes" id="UP000321248"/>
    </source>
</evidence>
<dbReference type="EMBL" id="VRTS01000001">
    <property type="protein sequence ID" value="TXK66019.1"/>
    <property type="molecule type" value="Genomic_DNA"/>
</dbReference>
<comment type="caution">
    <text evidence="2">The sequence shown here is derived from an EMBL/GenBank/DDBJ whole genome shotgun (WGS) entry which is preliminary data.</text>
</comment>
<protein>
    <submittedName>
        <fullName evidence="2">DUF692 domain-containing protein</fullName>
    </submittedName>
</protein>
<organism evidence="2 3">
    <name type="scientific">Alkalisalibacterium limincola</name>
    <dbReference type="NCBI Taxonomy" id="2699169"/>
    <lineage>
        <taxon>Bacteria</taxon>
        <taxon>Pseudomonadati</taxon>
        <taxon>Pseudomonadota</taxon>
        <taxon>Gammaproteobacteria</taxon>
        <taxon>Lysobacterales</taxon>
        <taxon>Lysobacteraceae</taxon>
        <taxon>Alkalisalibacterium</taxon>
    </lineage>
</organism>
<dbReference type="OrthoDB" id="9763101at2"/>
<dbReference type="AlphaFoldDB" id="A0A5C8KW27"/>
<evidence type="ECO:0000256" key="1">
    <source>
        <dbReference type="SAM" id="MobiDB-lite"/>
    </source>
</evidence>
<name>A0A5C8KW27_9GAMM</name>
<keyword evidence="3" id="KW-1185">Reference proteome</keyword>
<proteinExistence type="predicted"/>
<dbReference type="RefSeq" id="WP_147890692.1">
    <property type="nucleotide sequence ID" value="NZ_VRTS01000001.1"/>
</dbReference>
<gene>
    <name evidence="2" type="ORF">FU658_02875</name>
</gene>
<sequence length="265" mass="28404">MLDANHGDLHDLPELGVVAVCAASPGLMLSASGPRPLPWHSVALDFHRIDPEPVRQLQGLALPPVQSRGIAMIAAGHLLRLREGNRFLVAVENTASPRAPRPGELNDGQFLCEVAQAADCGIVLDLDRPLPVCGNSRRSVLGVFDALPAPRVIAVRIGERNLERHRALLAAVVGRLPRLKAILVTRADAGDGVETFASPSFEGLEAIWQRRGRACRQTGGRLHASPSRKDASASPPMPYPDGFSRSSRPGSGRRQRGPYAHLQPG</sequence>
<accession>A0A5C8KW27</accession>
<feature type="region of interest" description="Disordered" evidence="1">
    <location>
        <begin position="217"/>
        <end position="265"/>
    </location>
</feature>
<dbReference type="Proteomes" id="UP000321248">
    <property type="component" value="Unassembled WGS sequence"/>
</dbReference>